<feature type="region of interest" description="Disordered" evidence="8">
    <location>
        <begin position="227"/>
        <end position="261"/>
    </location>
</feature>
<feature type="domain" description="BPTI/Kunitz inhibitor" evidence="10">
    <location>
        <begin position="90"/>
        <end position="140"/>
    </location>
</feature>
<organism evidence="11">
    <name type="scientific">Rhipicephalus zambeziensis</name>
    <dbReference type="NCBI Taxonomy" id="60191"/>
    <lineage>
        <taxon>Eukaryota</taxon>
        <taxon>Metazoa</taxon>
        <taxon>Ecdysozoa</taxon>
        <taxon>Arthropoda</taxon>
        <taxon>Chelicerata</taxon>
        <taxon>Arachnida</taxon>
        <taxon>Acari</taxon>
        <taxon>Parasitiformes</taxon>
        <taxon>Ixodida</taxon>
        <taxon>Ixodoidea</taxon>
        <taxon>Ixodidae</taxon>
        <taxon>Rhipicephalinae</taxon>
        <taxon>Rhipicephalus</taxon>
        <taxon>Rhipicephalus</taxon>
    </lineage>
</organism>
<dbReference type="Pfam" id="PF00014">
    <property type="entry name" value="Kunitz_BPTI"/>
    <property type="match status" value="3"/>
</dbReference>
<reference evidence="11" key="1">
    <citation type="journal article" date="2017" name="Parasit. Vectors">
        <title>Sialotranscriptomics of Rhipicephalus zambeziensis reveals intricate expression profiles of secretory proteins and suggests tight temporal transcriptional regulation during blood-feeding.</title>
        <authorList>
            <person name="de Castro M.H."/>
            <person name="de Klerk D."/>
            <person name="Pienaar R."/>
            <person name="Rees D.J.G."/>
            <person name="Mans B.J."/>
        </authorList>
    </citation>
    <scope>NUCLEOTIDE SEQUENCE</scope>
    <source>
        <tissue evidence="11">Salivary glands</tissue>
    </source>
</reference>
<evidence type="ECO:0000256" key="2">
    <source>
        <dbReference type="ARBA" id="ARBA00022737"/>
    </source>
</evidence>
<keyword evidence="2" id="KW-0677">Repeat</keyword>
<dbReference type="PROSITE" id="PS50279">
    <property type="entry name" value="BPTI_KUNITZ_2"/>
    <property type="match status" value="3"/>
</dbReference>
<feature type="chain" id="PRO_5011968293" evidence="9">
    <location>
        <begin position="20"/>
        <end position="487"/>
    </location>
</feature>
<evidence type="ECO:0000256" key="8">
    <source>
        <dbReference type="SAM" id="MobiDB-lite"/>
    </source>
</evidence>
<dbReference type="InterPro" id="IPR002223">
    <property type="entry name" value="Kunitz_BPTI"/>
</dbReference>
<evidence type="ECO:0000313" key="11">
    <source>
        <dbReference type="EMBL" id="MAA11567.1"/>
    </source>
</evidence>
<dbReference type="CDD" id="cd22638">
    <property type="entry name" value="Kunitz_amblin-like"/>
    <property type="match status" value="1"/>
</dbReference>
<dbReference type="InterPro" id="IPR036880">
    <property type="entry name" value="Kunitz_BPTI_sf"/>
</dbReference>
<evidence type="ECO:0000256" key="3">
    <source>
        <dbReference type="ARBA" id="ARBA00022900"/>
    </source>
</evidence>
<evidence type="ECO:0000256" key="4">
    <source>
        <dbReference type="ARBA" id="ARBA00023157"/>
    </source>
</evidence>
<dbReference type="PRINTS" id="PR00759">
    <property type="entry name" value="BASICPTASE"/>
</dbReference>
<evidence type="ECO:0000256" key="1">
    <source>
        <dbReference type="ARBA" id="ARBA00022690"/>
    </source>
</evidence>
<proteinExistence type="predicted"/>
<evidence type="ECO:0000256" key="6">
    <source>
        <dbReference type="ARBA" id="ARBA00054786"/>
    </source>
</evidence>
<feature type="domain" description="BPTI/Kunitz inhibitor" evidence="10">
    <location>
        <begin position="30"/>
        <end position="80"/>
    </location>
</feature>
<accession>A0A224Y1X6</accession>
<keyword evidence="5" id="KW-0873">Pyrrolidone carboxylic acid</keyword>
<dbReference type="InterPro" id="IPR050098">
    <property type="entry name" value="TFPI/VKTCI-like"/>
</dbReference>
<protein>
    <submittedName>
        <fullName evidence="11">Pancreatic trypsin inhibitor</fullName>
    </submittedName>
</protein>
<comment type="function">
    <text evidence="6">Midgut thrombin inhibitor that plays a major role in keeping the midgut microenvironment at low hemostatic and inflammatory tonus. Also inhibits FXIa (F11), kallikrein (KLK1), neutrophil elastase (ELANE) and cathepsin G (CTSG), which play a role in the contact pathway of the coagulation cascade. Also abrogates platelet aggregation by cathepsin G and plasmin, and attenuates tissue factor (F3) pathway inhibitor cleavage by elastase. In vivo, inhibits thrombosis and promotes bleeding in mice.</text>
</comment>
<evidence type="ECO:0000256" key="9">
    <source>
        <dbReference type="SAM" id="SignalP"/>
    </source>
</evidence>
<feature type="domain" description="BPTI/Kunitz inhibitor" evidence="10">
    <location>
        <begin position="150"/>
        <end position="200"/>
    </location>
</feature>
<dbReference type="AlphaFoldDB" id="A0A224Y1X6"/>
<evidence type="ECO:0000256" key="7">
    <source>
        <dbReference type="ARBA" id="ARBA00063785"/>
    </source>
</evidence>
<dbReference type="GO" id="GO:0004867">
    <property type="term" value="F:serine-type endopeptidase inhibitor activity"/>
    <property type="evidence" value="ECO:0007669"/>
    <property type="project" value="UniProtKB-KW"/>
</dbReference>
<dbReference type="PANTHER" id="PTHR10083">
    <property type="entry name" value="KUNITZ-TYPE PROTEASE INHIBITOR-RELATED"/>
    <property type="match status" value="1"/>
</dbReference>
<keyword evidence="3" id="KW-0722">Serine protease inhibitor</keyword>
<sequence length="487" mass="51030">MKRTSFVALQLACVIHVHGFLEANTQTHACMEPRDPGHCRASVPMWYFDAYERMCKKFIYGGCQGNKNRFETKAACEATCSRLKTKTGPCTQEPVTGPCRAYILSWYFDKKHHACKLFVYGGCHGNANRFASEKECETTCMPQSSPKGICSLDPMTQRCHARAQLWYFDPLEDTCHRFPRGFCGGSANRFATCEKCMKRCSRANPFKTCSLAYRKIHYGKQGIHWPGKTEPRVRGPGVIAPGHPLVQDSTRGVPGESGTMQGGTGAPALIAGTPTATAPWQGGNGFPGPVAPPTRPGGSLSNNSGQGGPLIGAQGPPGYTTAGAGSRGSGLGESVLVVPLPSPSAVSGTNAQGLEGSFSGRPYLPPPTLTHPRPTGTVLQGQPGTGPSVGLPTPTRAGAHKPRITTGVATGITAVAAGVPTHEIISSGTSATTLMSSSVSSRFGQPAPFFPPTTALAAVHAGSTAGAAMERGSNLTLPPLTIPPQFL</sequence>
<dbReference type="SMART" id="SM00131">
    <property type="entry name" value="KU"/>
    <property type="match status" value="3"/>
</dbReference>
<feature type="region of interest" description="Disordered" evidence="8">
    <location>
        <begin position="283"/>
        <end position="315"/>
    </location>
</feature>
<name>A0A224Y1X6_9ACAR</name>
<dbReference type="SUPFAM" id="SSF57362">
    <property type="entry name" value="BPTI-like"/>
    <property type="match status" value="3"/>
</dbReference>
<evidence type="ECO:0000256" key="5">
    <source>
        <dbReference type="ARBA" id="ARBA00023283"/>
    </source>
</evidence>
<dbReference type="Gene3D" id="4.10.410.10">
    <property type="entry name" value="Pancreatic trypsin inhibitor Kunitz domain"/>
    <property type="match status" value="3"/>
</dbReference>
<dbReference type="PANTHER" id="PTHR10083:SF328">
    <property type="entry name" value="TISSUE FACTOR PATHWAY INHIBITOR"/>
    <property type="match status" value="1"/>
</dbReference>
<dbReference type="PROSITE" id="PS00280">
    <property type="entry name" value="BPTI_KUNITZ_1"/>
    <property type="match status" value="2"/>
</dbReference>
<dbReference type="InterPro" id="IPR020901">
    <property type="entry name" value="Prtase_inh_Kunz-CS"/>
</dbReference>
<dbReference type="EMBL" id="GFPF01000421">
    <property type="protein sequence ID" value="MAA11567.1"/>
    <property type="molecule type" value="Transcribed_RNA"/>
</dbReference>
<feature type="signal peptide" evidence="9">
    <location>
        <begin position="1"/>
        <end position="19"/>
    </location>
</feature>
<comment type="subunit">
    <text evidence="7">Interacts with host thrombin and trypsin.</text>
</comment>
<evidence type="ECO:0000259" key="10">
    <source>
        <dbReference type="PROSITE" id="PS50279"/>
    </source>
</evidence>
<dbReference type="FunFam" id="4.10.410.10:FF:000021">
    <property type="entry name" value="Serine protease inhibitor, putative"/>
    <property type="match status" value="1"/>
</dbReference>
<keyword evidence="9" id="KW-0732">Signal</keyword>
<keyword evidence="1" id="KW-0646">Protease inhibitor</keyword>
<keyword evidence="4" id="KW-1015">Disulfide bond</keyword>
<dbReference type="GO" id="GO:0005615">
    <property type="term" value="C:extracellular space"/>
    <property type="evidence" value="ECO:0007669"/>
    <property type="project" value="TreeGrafter"/>
</dbReference>
<dbReference type="FunFam" id="4.10.410.10:FF:000005">
    <property type="entry name" value="Pancreatic trypsin inhibitor"/>
    <property type="match status" value="1"/>
</dbReference>
<dbReference type="CDD" id="cd00109">
    <property type="entry name" value="Kunitz-type"/>
    <property type="match status" value="2"/>
</dbReference>